<sequence>MARWVRDERLDQPQEFVQFLMEDYLNKNGFKKKTHKGEEVWQEGDGFLLSARFIRYEYSGGSLHLEAWIGKHRENPLKGFMGALPKKMFRESLEELISLLHQPLPQGQEQPGDHVVTVTVVDHGKYAVPSMVLSILGIVMGLLVPILGILFGGLGISFGQKARNSSKNNIARAAVILGTIAMVIALVVYIIGLVMVLFAYAI</sequence>
<dbReference type="OrthoDB" id="1956119at2"/>
<name>A0A0J9BYB5_9FIRM</name>
<dbReference type="RefSeq" id="WP_007864325.1">
    <property type="nucleotide sequence ID" value="NZ_KQ235880.1"/>
</dbReference>
<dbReference type="AlphaFoldDB" id="A0A0J9BYB5"/>
<feature type="transmembrane region" description="Helical" evidence="1">
    <location>
        <begin position="131"/>
        <end position="158"/>
    </location>
</feature>
<dbReference type="EMBL" id="ADLK01000028">
    <property type="protein sequence ID" value="KMW17219.1"/>
    <property type="molecule type" value="Genomic_DNA"/>
</dbReference>
<accession>A0A0J9BYB5</accession>
<evidence type="ECO:0008006" key="4">
    <source>
        <dbReference type="Google" id="ProtNLM"/>
    </source>
</evidence>
<keyword evidence="1" id="KW-0472">Membrane</keyword>
<organism evidence="2 3">
    <name type="scientific">[Clostridium] citroniae WAL-19142</name>
    <dbReference type="NCBI Taxonomy" id="742734"/>
    <lineage>
        <taxon>Bacteria</taxon>
        <taxon>Bacillati</taxon>
        <taxon>Bacillota</taxon>
        <taxon>Clostridia</taxon>
        <taxon>Lachnospirales</taxon>
        <taxon>Lachnospiraceae</taxon>
        <taxon>Enterocloster</taxon>
    </lineage>
</organism>
<reference evidence="2 3" key="1">
    <citation type="submission" date="2011-04" db="EMBL/GenBank/DDBJ databases">
        <title>The Genome Sequence of Clostridium citroniae WAL-19142.</title>
        <authorList>
            <consortium name="The Broad Institute Genome Sequencing Platform"/>
            <person name="Earl A."/>
            <person name="Ward D."/>
            <person name="Feldgarden M."/>
            <person name="Gevers D."/>
            <person name="Warren Y.A."/>
            <person name="Tyrrell K.L."/>
            <person name="Citron D.M."/>
            <person name="Goldstein E.J."/>
            <person name="Daigneault M."/>
            <person name="Allen-Vercoe E."/>
            <person name="Young S.K."/>
            <person name="Zeng Q."/>
            <person name="Gargeya S."/>
            <person name="Fitzgerald M."/>
            <person name="Haas B."/>
            <person name="Abouelleil A."/>
            <person name="Alvarado L."/>
            <person name="Arachchi H.M."/>
            <person name="Berlin A."/>
            <person name="Brown A."/>
            <person name="Chapman S.B."/>
            <person name="Chen Z."/>
            <person name="Dunbar C."/>
            <person name="Freedman E."/>
            <person name="Gearin G."/>
            <person name="Gellesch M."/>
            <person name="Goldberg J."/>
            <person name="Griggs A."/>
            <person name="Gujja S."/>
            <person name="Heilman E.R."/>
            <person name="Heiman D."/>
            <person name="Howarth C."/>
            <person name="Larson L."/>
            <person name="Lui A."/>
            <person name="MacDonald P.J."/>
            <person name="Mehta T."/>
            <person name="Montmayeur A."/>
            <person name="Murphy C."/>
            <person name="Neiman D."/>
            <person name="Pearson M."/>
            <person name="Priest M."/>
            <person name="Roberts A."/>
            <person name="Saif S."/>
            <person name="Shea T."/>
            <person name="Shenoy N."/>
            <person name="Sisk P."/>
            <person name="Stolte C."/>
            <person name="Sykes S."/>
            <person name="White J."/>
            <person name="Yandava C."/>
            <person name="Wortman J."/>
            <person name="Nusbaum C."/>
            <person name="Birren B."/>
        </authorList>
    </citation>
    <scope>NUCLEOTIDE SEQUENCE [LARGE SCALE GENOMIC DNA]</scope>
    <source>
        <strain evidence="2 3">WAL-19142</strain>
    </source>
</reference>
<dbReference type="GeneID" id="93162775"/>
<dbReference type="Proteomes" id="UP000037392">
    <property type="component" value="Unassembled WGS sequence"/>
</dbReference>
<protein>
    <recommendedName>
        <fullName evidence="4">DUF4190 domain-containing protein</fullName>
    </recommendedName>
</protein>
<keyword evidence="1" id="KW-0812">Transmembrane</keyword>
<evidence type="ECO:0000313" key="2">
    <source>
        <dbReference type="EMBL" id="KMW17219.1"/>
    </source>
</evidence>
<keyword evidence="1" id="KW-1133">Transmembrane helix</keyword>
<gene>
    <name evidence="2" type="ORF">HMPREF9470_03872</name>
</gene>
<proteinExistence type="predicted"/>
<dbReference type="PATRIC" id="fig|742734.4.peg.4151"/>
<feature type="transmembrane region" description="Helical" evidence="1">
    <location>
        <begin position="170"/>
        <end position="201"/>
    </location>
</feature>
<evidence type="ECO:0000313" key="3">
    <source>
        <dbReference type="Proteomes" id="UP000037392"/>
    </source>
</evidence>
<evidence type="ECO:0000256" key="1">
    <source>
        <dbReference type="SAM" id="Phobius"/>
    </source>
</evidence>
<comment type="caution">
    <text evidence="2">The sequence shown here is derived from an EMBL/GenBank/DDBJ whole genome shotgun (WGS) entry which is preliminary data.</text>
</comment>